<dbReference type="CDD" id="cd00586">
    <property type="entry name" value="4HBT"/>
    <property type="match status" value="1"/>
</dbReference>
<keyword evidence="2 3" id="KW-0378">Hydrolase</keyword>
<dbReference type="EC" id="3.1.2.-" evidence="3"/>
<proteinExistence type="inferred from homology"/>
<dbReference type="Gene3D" id="3.10.129.10">
    <property type="entry name" value="Hotdog Thioesterase"/>
    <property type="match status" value="1"/>
</dbReference>
<evidence type="ECO:0000256" key="1">
    <source>
        <dbReference type="ARBA" id="ARBA00005953"/>
    </source>
</evidence>
<dbReference type="InterPro" id="IPR029069">
    <property type="entry name" value="HotDog_dom_sf"/>
</dbReference>
<evidence type="ECO:0000256" key="2">
    <source>
        <dbReference type="ARBA" id="ARBA00022801"/>
    </source>
</evidence>
<comment type="caution">
    <text evidence="3">The sequence shown here is derived from an EMBL/GenBank/DDBJ whole genome shotgun (WGS) entry which is preliminary data.</text>
</comment>
<keyword evidence="4" id="KW-1185">Reference proteome</keyword>
<dbReference type="PANTHER" id="PTHR31793">
    <property type="entry name" value="4-HYDROXYBENZOYL-COA THIOESTERASE FAMILY MEMBER"/>
    <property type="match status" value="1"/>
</dbReference>
<evidence type="ECO:0000313" key="4">
    <source>
        <dbReference type="Proteomes" id="UP001595616"/>
    </source>
</evidence>
<reference evidence="4" key="1">
    <citation type="journal article" date="2019" name="Int. J. Syst. Evol. Microbiol.">
        <title>The Global Catalogue of Microorganisms (GCM) 10K type strain sequencing project: providing services to taxonomists for standard genome sequencing and annotation.</title>
        <authorList>
            <consortium name="The Broad Institute Genomics Platform"/>
            <consortium name="The Broad Institute Genome Sequencing Center for Infectious Disease"/>
            <person name="Wu L."/>
            <person name="Ma J."/>
        </authorList>
    </citation>
    <scope>NUCLEOTIDE SEQUENCE [LARGE SCALE GENOMIC DNA]</scope>
    <source>
        <strain evidence="4">CECT 7956</strain>
    </source>
</reference>
<dbReference type="EMBL" id="JBHRYQ010000001">
    <property type="protein sequence ID" value="MFC3811509.1"/>
    <property type="molecule type" value="Genomic_DNA"/>
</dbReference>
<dbReference type="RefSeq" id="WP_379838347.1">
    <property type="nucleotide sequence ID" value="NZ_JBHRYQ010000001.1"/>
</dbReference>
<dbReference type="Pfam" id="PF13279">
    <property type="entry name" value="4HBT_2"/>
    <property type="match status" value="1"/>
</dbReference>
<sequence>MKPKIYIHTVTVSQDDLDELLHVNNVKYLNYLQEAAILHWYNTVPEYISESLRWVVKKHEIEYFKAAFLNDNLQIKTWVDSFSGVSSDRHYEIYRNDQLIVKARTLWVAIDPITLRPKRLPEDLQRVYFEE</sequence>
<dbReference type="PANTHER" id="PTHR31793:SF27">
    <property type="entry name" value="NOVEL THIOESTERASE SUPERFAMILY DOMAIN AND SAPOSIN A-TYPE DOMAIN CONTAINING PROTEIN (0610012H03RIK)"/>
    <property type="match status" value="1"/>
</dbReference>
<name>A0ABV7YVV6_9BACT</name>
<dbReference type="InterPro" id="IPR050563">
    <property type="entry name" value="4-hydroxybenzoyl-CoA_TE"/>
</dbReference>
<dbReference type="SUPFAM" id="SSF54637">
    <property type="entry name" value="Thioesterase/thiol ester dehydrase-isomerase"/>
    <property type="match status" value="1"/>
</dbReference>
<accession>A0ABV7YVV6</accession>
<organism evidence="3 4">
    <name type="scientific">Lacihabitans lacunae</name>
    <dbReference type="NCBI Taxonomy" id="1028214"/>
    <lineage>
        <taxon>Bacteria</taxon>
        <taxon>Pseudomonadati</taxon>
        <taxon>Bacteroidota</taxon>
        <taxon>Cytophagia</taxon>
        <taxon>Cytophagales</taxon>
        <taxon>Leadbetterellaceae</taxon>
        <taxon>Lacihabitans</taxon>
    </lineage>
</organism>
<dbReference type="Proteomes" id="UP001595616">
    <property type="component" value="Unassembled WGS sequence"/>
</dbReference>
<evidence type="ECO:0000313" key="3">
    <source>
        <dbReference type="EMBL" id="MFC3811509.1"/>
    </source>
</evidence>
<dbReference type="GO" id="GO:0016787">
    <property type="term" value="F:hydrolase activity"/>
    <property type="evidence" value="ECO:0007669"/>
    <property type="project" value="UniProtKB-KW"/>
</dbReference>
<comment type="similarity">
    <text evidence="1">Belongs to the 4-hydroxybenzoyl-CoA thioesterase family.</text>
</comment>
<gene>
    <name evidence="3" type="ORF">ACFOOI_12660</name>
</gene>
<protein>
    <submittedName>
        <fullName evidence="3">Acyl-CoA thioesterase</fullName>
        <ecNumber evidence="3">3.1.2.-</ecNumber>
    </submittedName>
</protein>